<evidence type="ECO:0000313" key="2">
    <source>
        <dbReference type="EMBL" id="CAB1451817.1"/>
    </source>
</evidence>
<name>A0A9N7Z6P9_PLEPL</name>
<reference evidence="2" key="1">
    <citation type="submission" date="2020-03" db="EMBL/GenBank/DDBJ databases">
        <authorList>
            <person name="Weist P."/>
        </authorList>
    </citation>
    <scope>NUCLEOTIDE SEQUENCE</scope>
</reference>
<dbReference type="Proteomes" id="UP001153269">
    <property type="component" value="Unassembled WGS sequence"/>
</dbReference>
<evidence type="ECO:0000313" key="3">
    <source>
        <dbReference type="Proteomes" id="UP001153269"/>
    </source>
</evidence>
<protein>
    <submittedName>
        <fullName evidence="2">Uncharacterized protein</fullName>
    </submittedName>
</protein>
<gene>
    <name evidence="2" type="ORF">PLEPLA_LOCUS39544</name>
</gene>
<feature type="region of interest" description="Disordered" evidence="1">
    <location>
        <begin position="1"/>
        <end position="103"/>
    </location>
</feature>
<dbReference type="EMBL" id="CADEAL010004103">
    <property type="protein sequence ID" value="CAB1451817.1"/>
    <property type="molecule type" value="Genomic_DNA"/>
</dbReference>
<feature type="region of interest" description="Disordered" evidence="1">
    <location>
        <begin position="150"/>
        <end position="190"/>
    </location>
</feature>
<accession>A0A9N7Z6P9</accession>
<feature type="compositionally biased region" description="Acidic residues" evidence="1">
    <location>
        <begin position="26"/>
        <end position="36"/>
    </location>
</feature>
<dbReference type="AlphaFoldDB" id="A0A9N7Z6P9"/>
<feature type="compositionally biased region" description="Basic residues" evidence="1">
    <location>
        <begin position="46"/>
        <end position="55"/>
    </location>
</feature>
<sequence length="190" mass="21061">MKKKGKPKRDAPQDECSQVKQRGDGVEEEEEDEEELAAGRAMYCNKVRKTKKSKRGCPSPSRVINLRDNSGPRREGGYEQVPPRCIGSPPLHSKQNHPPTNSALHPSVFSSCMYVLLSTLHLHPHPSNPANGSHVSRIPEGLEQAHKDKCDRGADKRLAGTNRHLPAGPRRSTGLEIAERDTHFWSSPPV</sequence>
<organism evidence="2 3">
    <name type="scientific">Pleuronectes platessa</name>
    <name type="common">European plaice</name>
    <dbReference type="NCBI Taxonomy" id="8262"/>
    <lineage>
        <taxon>Eukaryota</taxon>
        <taxon>Metazoa</taxon>
        <taxon>Chordata</taxon>
        <taxon>Craniata</taxon>
        <taxon>Vertebrata</taxon>
        <taxon>Euteleostomi</taxon>
        <taxon>Actinopterygii</taxon>
        <taxon>Neopterygii</taxon>
        <taxon>Teleostei</taxon>
        <taxon>Neoteleostei</taxon>
        <taxon>Acanthomorphata</taxon>
        <taxon>Carangaria</taxon>
        <taxon>Pleuronectiformes</taxon>
        <taxon>Pleuronectoidei</taxon>
        <taxon>Pleuronectidae</taxon>
        <taxon>Pleuronectes</taxon>
    </lineage>
</organism>
<keyword evidence="3" id="KW-1185">Reference proteome</keyword>
<proteinExistence type="predicted"/>
<evidence type="ECO:0000256" key="1">
    <source>
        <dbReference type="SAM" id="MobiDB-lite"/>
    </source>
</evidence>
<comment type="caution">
    <text evidence="2">The sequence shown here is derived from an EMBL/GenBank/DDBJ whole genome shotgun (WGS) entry which is preliminary data.</text>
</comment>